<reference evidence="7" key="2">
    <citation type="submission" date="2020-05" db="UniProtKB">
        <authorList>
            <consortium name="EnsemblMetazoa"/>
        </authorList>
    </citation>
    <scope>IDENTIFICATION</scope>
    <source>
        <strain evidence="7">wikel</strain>
    </source>
</reference>
<dbReference type="GO" id="GO:0005975">
    <property type="term" value="P:carbohydrate metabolic process"/>
    <property type="evidence" value="ECO:0007669"/>
    <property type="project" value="InterPro"/>
</dbReference>
<dbReference type="PaxDb" id="6945-B7PW89"/>
<dbReference type="InterPro" id="IPR048913">
    <property type="entry name" value="BetaGal_gal-bd"/>
</dbReference>
<dbReference type="EMBL" id="ABJB010673820">
    <property type="status" value="NOT_ANNOTATED_CDS"/>
    <property type="molecule type" value="Genomic_DNA"/>
</dbReference>
<reference evidence="6 8" key="1">
    <citation type="submission" date="2008-03" db="EMBL/GenBank/DDBJ databases">
        <title>Annotation of Ixodes scapularis.</title>
        <authorList>
            <consortium name="Ixodes scapularis Genome Project Consortium"/>
            <person name="Caler E."/>
            <person name="Hannick L.I."/>
            <person name="Bidwell S."/>
            <person name="Joardar V."/>
            <person name="Thiagarajan M."/>
            <person name="Amedeo P."/>
            <person name="Galinsky K.J."/>
            <person name="Schobel S."/>
            <person name="Inman J."/>
            <person name="Hostetler J."/>
            <person name="Miller J."/>
            <person name="Hammond M."/>
            <person name="Megy K."/>
            <person name="Lawson D."/>
            <person name="Kodira C."/>
            <person name="Sutton G."/>
            <person name="Meyer J."/>
            <person name="Hill C.A."/>
            <person name="Birren B."/>
            <person name="Nene V."/>
            <person name="Collins F."/>
            <person name="Alarcon-Chaidez F."/>
            <person name="Wikel S."/>
            <person name="Strausberg R."/>
        </authorList>
    </citation>
    <scope>NUCLEOTIDE SEQUENCE [LARGE SCALE GENOMIC DNA]</scope>
    <source>
        <strain evidence="8">Wikel</strain>
        <strain evidence="6">Wikel colony</strain>
    </source>
</reference>
<dbReference type="EC" id="3.2.1.23" evidence="6"/>
<dbReference type="AlphaFoldDB" id="B7PW89"/>
<comment type="similarity">
    <text evidence="1">Belongs to the glycosyl hydrolase 35 family.</text>
</comment>
<dbReference type="PANTHER" id="PTHR23421">
    <property type="entry name" value="BETA-GALACTOSIDASE RELATED"/>
    <property type="match status" value="1"/>
</dbReference>
<dbReference type="EMBL" id="ABJB011073220">
    <property type="status" value="NOT_ANNOTATED_CDS"/>
    <property type="molecule type" value="Genomic_DNA"/>
</dbReference>
<accession>B7PW89</accession>
<dbReference type="EMBL" id="ABJB010149696">
    <property type="status" value="NOT_ANNOTATED_CDS"/>
    <property type="molecule type" value="Genomic_DNA"/>
</dbReference>
<evidence type="ECO:0000313" key="7">
    <source>
        <dbReference type="EnsemblMetazoa" id="ISCW019681-PA"/>
    </source>
</evidence>
<dbReference type="VEuPathDB" id="VectorBase:ISCI019681"/>
<dbReference type="HOGENOM" id="CLU_1171758_0_0_1"/>
<evidence type="ECO:0000313" key="6">
    <source>
        <dbReference type="EMBL" id="EEC10861.1"/>
    </source>
</evidence>
<dbReference type="Gene3D" id="2.60.120.260">
    <property type="entry name" value="Galactose-binding domain-like"/>
    <property type="match status" value="1"/>
</dbReference>
<dbReference type="Pfam" id="PF01301">
    <property type="entry name" value="Glyco_hydro_35"/>
    <property type="match status" value="1"/>
</dbReference>
<dbReference type="InterPro" id="IPR031330">
    <property type="entry name" value="Gly_Hdrlase_35_cat"/>
</dbReference>
<dbReference type="EMBL" id="ABJB010459418">
    <property type="status" value="NOT_ANNOTATED_CDS"/>
    <property type="molecule type" value="Genomic_DNA"/>
</dbReference>
<proteinExistence type="inferred from homology"/>
<name>B7PW89_IXOSC</name>
<dbReference type="STRING" id="6945.B7PW89"/>
<dbReference type="PRINTS" id="PR00742">
    <property type="entry name" value="GLHYDRLASE35"/>
</dbReference>
<organism>
    <name type="scientific">Ixodes scapularis</name>
    <name type="common">Black-legged tick</name>
    <name type="synonym">Deer tick</name>
    <dbReference type="NCBI Taxonomy" id="6945"/>
    <lineage>
        <taxon>Eukaryota</taxon>
        <taxon>Metazoa</taxon>
        <taxon>Ecdysozoa</taxon>
        <taxon>Arthropoda</taxon>
        <taxon>Chelicerata</taxon>
        <taxon>Arachnida</taxon>
        <taxon>Acari</taxon>
        <taxon>Parasitiformes</taxon>
        <taxon>Ixodida</taxon>
        <taxon>Ixodoidea</taxon>
        <taxon>Ixodidae</taxon>
        <taxon>Ixodinae</taxon>
        <taxon>Ixodes</taxon>
    </lineage>
</organism>
<dbReference type="Pfam" id="PF21467">
    <property type="entry name" value="BetaGal_gal-bd"/>
    <property type="match status" value="1"/>
</dbReference>
<dbReference type="EMBL" id="DS806217">
    <property type="protein sequence ID" value="EEC10861.1"/>
    <property type="molecule type" value="Genomic_DNA"/>
</dbReference>
<dbReference type="SUPFAM" id="SSF51445">
    <property type="entry name" value="(Trans)glycosidases"/>
    <property type="match status" value="1"/>
</dbReference>
<keyword evidence="3 6" id="KW-0326">Glycosidase</keyword>
<keyword evidence="2 6" id="KW-0378">Hydrolase</keyword>
<dbReference type="Proteomes" id="UP000001555">
    <property type="component" value="Unassembled WGS sequence"/>
</dbReference>
<dbReference type="InterPro" id="IPR001944">
    <property type="entry name" value="Glycoside_Hdrlase_35"/>
</dbReference>
<gene>
    <name evidence="6" type="ORF">IscW_ISCW019681</name>
</gene>
<feature type="domain" description="Glycoside hydrolase 35 catalytic" evidence="4">
    <location>
        <begin position="2"/>
        <end position="109"/>
    </location>
</feature>
<dbReference type="EnsemblMetazoa" id="ISCW019681-RA">
    <property type="protein sequence ID" value="ISCW019681-PA"/>
    <property type="gene ID" value="ISCW019681"/>
</dbReference>
<evidence type="ECO:0000259" key="5">
    <source>
        <dbReference type="Pfam" id="PF21467"/>
    </source>
</evidence>
<dbReference type="EMBL" id="ABJB010349234">
    <property type="status" value="NOT_ANNOTATED_CDS"/>
    <property type="molecule type" value="Genomic_DNA"/>
</dbReference>
<evidence type="ECO:0000256" key="3">
    <source>
        <dbReference type="ARBA" id="ARBA00023295"/>
    </source>
</evidence>
<dbReference type="Gene3D" id="3.20.20.80">
    <property type="entry name" value="Glycosidases"/>
    <property type="match status" value="1"/>
</dbReference>
<dbReference type="InParanoid" id="B7PW89"/>
<protein>
    <submittedName>
        <fullName evidence="6 7">Beta-galactosidase, putative</fullName>
        <ecNumber evidence="6">3.2.1.23</ecNumber>
    </submittedName>
</protein>
<evidence type="ECO:0000256" key="1">
    <source>
        <dbReference type="ARBA" id="ARBA00009809"/>
    </source>
</evidence>
<evidence type="ECO:0000313" key="8">
    <source>
        <dbReference type="Proteomes" id="UP000001555"/>
    </source>
</evidence>
<dbReference type="InterPro" id="IPR017853">
    <property type="entry name" value="GH"/>
</dbReference>
<feature type="domain" description="Beta-galactosidase galactose-binding" evidence="5">
    <location>
        <begin position="152"/>
        <end position="208"/>
    </location>
</feature>
<evidence type="ECO:0000259" key="4">
    <source>
        <dbReference type="Pfam" id="PF01301"/>
    </source>
</evidence>
<evidence type="ECO:0000256" key="2">
    <source>
        <dbReference type="ARBA" id="ARBA00022801"/>
    </source>
</evidence>
<sequence>MAGLNTIASYVEWSGHEPQPGKLNFVDNYDLVEFCKEAQREDLLVILRVGPYICGERDNGGFPSWLYNTIAPGNFRTTDKVFMEATEKWLGELLPRIKGTFYKNGGSGITGPVTLDGYTLEGWTMEVVPVVENRDVSLVMQFLENRSSPEVPGFFHGRFTLPPGEGIIGDTFLDPTGWKHGVAFINGINLGRYWPKRGPQVTLYLPAVLKLFRTGVSRLSTLHHPSALLDDFGSLTA</sequence>
<dbReference type="InterPro" id="IPR008979">
    <property type="entry name" value="Galactose-bd-like_sf"/>
</dbReference>
<dbReference type="SUPFAM" id="SSF49785">
    <property type="entry name" value="Galactose-binding domain-like"/>
    <property type="match status" value="1"/>
</dbReference>
<keyword evidence="8" id="KW-1185">Reference proteome</keyword>
<dbReference type="GO" id="GO:0004565">
    <property type="term" value="F:beta-galactosidase activity"/>
    <property type="evidence" value="ECO:0007669"/>
    <property type="project" value="UniProtKB-EC"/>
</dbReference>
<dbReference type="VEuPathDB" id="VectorBase:ISCW019681"/>